<name>A0A2H6CVT9_TETHA</name>
<comment type="caution">
    <text evidence="2">The sequence shown here is derived from an EMBL/GenBank/DDBJ whole genome shotgun (WGS) entry which is preliminary data.</text>
</comment>
<dbReference type="SUPFAM" id="SSF82784">
    <property type="entry name" value="OsmC-like"/>
    <property type="match status" value="1"/>
</dbReference>
<sequence length="139" mass="15488">MKKIYHTEVVNDQGLKGTAYTRGEHELAVVTSSPTSTEAGTNPEQLIGLSWATCFNSTIEILLKSKGIEKKSRVEVHIDYCEDQNTKEHFFELKAYAAIDGIDLDEATSYVDTAAKRCPVSKIIGDYPYASYEVIPYSE</sequence>
<dbReference type="PANTHER" id="PTHR33797">
    <property type="entry name" value="ORGANIC HYDROPEROXIDE RESISTANCE PROTEIN-LIKE"/>
    <property type="match status" value="1"/>
</dbReference>
<dbReference type="InterPro" id="IPR036102">
    <property type="entry name" value="OsmC/Ohrsf"/>
</dbReference>
<dbReference type="GO" id="GO:0006979">
    <property type="term" value="P:response to oxidative stress"/>
    <property type="evidence" value="ECO:0007669"/>
    <property type="project" value="InterPro"/>
</dbReference>
<evidence type="ECO:0000313" key="2">
    <source>
        <dbReference type="EMBL" id="GBD69090.1"/>
    </source>
</evidence>
<dbReference type="InterPro" id="IPR019953">
    <property type="entry name" value="OHR"/>
</dbReference>
<reference evidence="2 3" key="1">
    <citation type="submission" date="2016-05" db="EMBL/GenBank/DDBJ databases">
        <title>Whole genome sequencing of Tetragenococcus halophilus subsp. halophilus NISL 7118.</title>
        <authorList>
            <person name="Shiwa Y."/>
            <person name="Nishimura I."/>
            <person name="Yoshikawa H."/>
            <person name="Koyama Y."/>
            <person name="Oguma T."/>
        </authorList>
    </citation>
    <scope>NUCLEOTIDE SEQUENCE [LARGE SCALE GENOMIC DNA]</scope>
    <source>
        <strain evidence="2 3">NISL 7118</strain>
    </source>
</reference>
<dbReference type="Pfam" id="PF02566">
    <property type="entry name" value="OsmC"/>
    <property type="match status" value="1"/>
</dbReference>
<protein>
    <submittedName>
        <fullName evidence="2">Uncharacterized protein</fullName>
    </submittedName>
</protein>
<dbReference type="InterPro" id="IPR003718">
    <property type="entry name" value="OsmC/Ohr_fam"/>
</dbReference>
<dbReference type="AlphaFoldDB" id="A0A2H6CVT9"/>
<keyword evidence="3" id="KW-1185">Reference proteome</keyword>
<dbReference type="Gene3D" id="3.30.300.20">
    <property type="match status" value="1"/>
</dbReference>
<gene>
    <name evidence="2" type="ORF">TEHN7118_1896</name>
</gene>
<accession>A0A2H6CVT9</accession>
<dbReference type="PANTHER" id="PTHR33797:SF2">
    <property type="entry name" value="ORGANIC HYDROPEROXIDE RESISTANCE PROTEIN-LIKE"/>
    <property type="match status" value="1"/>
</dbReference>
<evidence type="ECO:0000256" key="1">
    <source>
        <dbReference type="ARBA" id="ARBA00007378"/>
    </source>
</evidence>
<dbReference type="RefSeq" id="WP_014124859.1">
    <property type="nucleotide sequence ID" value="NZ_BAABQP010000002.1"/>
</dbReference>
<proteinExistence type="inferred from homology"/>
<dbReference type="EMBL" id="BDEC01000095">
    <property type="protein sequence ID" value="GBD69090.1"/>
    <property type="molecule type" value="Genomic_DNA"/>
</dbReference>
<evidence type="ECO:0000313" key="3">
    <source>
        <dbReference type="Proteomes" id="UP000236214"/>
    </source>
</evidence>
<dbReference type="Proteomes" id="UP000236214">
    <property type="component" value="Unassembled WGS sequence"/>
</dbReference>
<dbReference type="InterPro" id="IPR015946">
    <property type="entry name" value="KH_dom-like_a/b"/>
</dbReference>
<organism evidence="2 3">
    <name type="scientific">Tetragenococcus halophilus subsp. halophilus</name>
    <dbReference type="NCBI Taxonomy" id="1513897"/>
    <lineage>
        <taxon>Bacteria</taxon>
        <taxon>Bacillati</taxon>
        <taxon>Bacillota</taxon>
        <taxon>Bacilli</taxon>
        <taxon>Lactobacillales</taxon>
        <taxon>Enterococcaceae</taxon>
        <taxon>Tetragenococcus</taxon>
    </lineage>
</organism>
<comment type="similarity">
    <text evidence="1">Belongs to the OsmC/Ohr family.</text>
</comment>
<dbReference type="GeneID" id="64054071"/>